<dbReference type="Proteomes" id="UP000070544">
    <property type="component" value="Unassembled WGS sequence"/>
</dbReference>
<evidence type="ECO:0000256" key="1">
    <source>
        <dbReference type="SAM" id="MobiDB-lite"/>
    </source>
</evidence>
<gene>
    <name evidence="2" type="ORF">M427DRAFT_257732</name>
</gene>
<evidence type="ECO:0000313" key="3">
    <source>
        <dbReference type="Proteomes" id="UP000070544"/>
    </source>
</evidence>
<accession>A0A138ZX28</accession>
<dbReference type="AlphaFoldDB" id="A0A138ZX28"/>
<keyword evidence="3" id="KW-1185">Reference proteome</keyword>
<organism evidence="2 3">
    <name type="scientific">Gonapodya prolifera (strain JEL478)</name>
    <name type="common">Monoblepharis prolifera</name>
    <dbReference type="NCBI Taxonomy" id="1344416"/>
    <lineage>
        <taxon>Eukaryota</taxon>
        <taxon>Fungi</taxon>
        <taxon>Fungi incertae sedis</taxon>
        <taxon>Chytridiomycota</taxon>
        <taxon>Chytridiomycota incertae sedis</taxon>
        <taxon>Monoblepharidomycetes</taxon>
        <taxon>Monoblepharidales</taxon>
        <taxon>Gonapodyaceae</taxon>
        <taxon>Gonapodya</taxon>
    </lineage>
</organism>
<reference evidence="2 3" key="1">
    <citation type="journal article" date="2015" name="Genome Biol. Evol.">
        <title>Phylogenomic analyses indicate that early fungi evolved digesting cell walls of algal ancestors of land plants.</title>
        <authorList>
            <person name="Chang Y."/>
            <person name="Wang S."/>
            <person name="Sekimoto S."/>
            <person name="Aerts A.L."/>
            <person name="Choi C."/>
            <person name="Clum A."/>
            <person name="LaButti K.M."/>
            <person name="Lindquist E.A."/>
            <person name="Yee Ngan C."/>
            <person name="Ohm R.A."/>
            <person name="Salamov A.A."/>
            <person name="Grigoriev I.V."/>
            <person name="Spatafora J.W."/>
            <person name="Berbee M.L."/>
        </authorList>
    </citation>
    <scope>NUCLEOTIDE SEQUENCE [LARGE SCALE GENOMIC DNA]</scope>
    <source>
        <strain evidence="2 3">JEL478</strain>
    </source>
</reference>
<feature type="compositionally biased region" description="Pro residues" evidence="1">
    <location>
        <begin position="16"/>
        <end position="28"/>
    </location>
</feature>
<protein>
    <submittedName>
        <fullName evidence="2">Uncharacterized protein</fullName>
    </submittedName>
</protein>
<sequence>MSMDMSVTPLLETGGPPAPPRGSRPCPHPRGVTPSPSLITITLSPSAMLPSSALAIATAFETFATLALSRA</sequence>
<evidence type="ECO:0000313" key="2">
    <source>
        <dbReference type="EMBL" id="KXS09047.1"/>
    </source>
</evidence>
<proteinExistence type="predicted"/>
<dbReference type="EMBL" id="KQ965896">
    <property type="protein sequence ID" value="KXS09047.1"/>
    <property type="molecule type" value="Genomic_DNA"/>
</dbReference>
<feature type="region of interest" description="Disordered" evidence="1">
    <location>
        <begin position="1"/>
        <end position="35"/>
    </location>
</feature>
<name>A0A138ZX28_GONPJ</name>